<keyword evidence="8" id="KW-1185">Reference proteome</keyword>
<dbReference type="AlphaFoldDB" id="W1NW57"/>
<dbReference type="KEGG" id="atr:18427888"/>
<evidence type="ECO:0000259" key="6">
    <source>
        <dbReference type="Pfam" id="PF01370"/>
    </source>
</evidence>
<dbReference type="FunFam" id="3.40.50.720:FF:000085">
    <property type="entry name" value="Dihydroflavonol reductase"/>
    <property type="match status" value="1"/>
</dbReference>
<dbReference type="Gramene" id="ERM99847">
    <property type="protein sequence ID" value="ERM99847"/>
    <property type="gene ID" value="AMTR_s00098p00115100"/>
</dbReference>
<feature type="domain" description="NAD-dependent epimerase/dehydratase" evidence="6">
    <location>
        <begin position="8"/>
        <end position="260"/>
    </location>
</feature>
<dbReference type="InterPro" id="IPR036291">
    <property type="entry name" value="NAD(P)-bd_dom_sf"/>
</dbReference>
<evidence type="ECO:0000256" key="3">
    <source>
        <dbReference type="ARBA" id="ARBA00023002"/>
    </source>
</evidence>
<dbReference type="OrthoDB" id="2735536at2759"/>
<dbReference type="CDD" id="cd08958">
    <property type="entry name" value="FR_SDR_e"/>
    <property type="match status" value="1"/>
</dbReference>
<dbReference type="Proteomes" id="UP000017836">
    <property type="component" value="Unassembled WGS sequence"/>
</dbReference>
<dbReference type="HOGENOM" id="CLU_007383_9_0_1"/>
<comment type="similarity">
    <text evidence="5">Belongs to the NAD(P)-dependent epimerase/dehydratase family. Dihydroflavonol-4-reductase subfamily.</text>
</comment>
<keyword evidence="3" id="KW-0560">Oxidoreductase</keyword>
<dbReference type="Gene3D" id="3.40.50.720">
    <property type="entry name" value="NAD(P)-binding Rossmann-like Domain"/>
    <property type="match status" value="1"/>
</dbReference>
<gene>
    <name evidence="7" type="ORF">AMTR_s00098p00115100</name>
</gene>
<dbReference type="PANTHER" id="PTHR10366:SF288">
    <property type="entry name" value="ANTHOCYANIDIN REDUCTASE"/>
    <property type="match status" value="1"/>
</dbReference>
<evidence type="ECO:0000256" key="5">
    <source>
        <dbReference type="ARBA" id="ARBA00023445"/>
    </source>
</evidence>
<dbReference type="Pfam" id="PF01370">
    <property type="entry name" value="Epimerase"/>
    <property type="match status" value="1"/>
</dbReference>
<sequence>MTEKMTACVTGAAGYMASWLVKRLLEKGYAVNATVRNPDNVEKVSHLLALLGAKDRLKLFRADLLADSSYDAAIDGCDVVFHTATPINFQSPNPEKDMIEPAIEGTLNVLKSCAKTKTVKRVILTSSGAAVSINKNQEMGQVMDETCWTETDFLFSEKPPTWGYPASKALAEKAAWEFAKENNVNLYAIIPVLMAGRSLTPEVPSSVQLAMAPLTGNEFLMMGQKGMQMLSGSISLVHVDDVCSAQIFLAEKESVAPERYICCPINTSVVELATFLSKKYPQFKVPTDFGDFPTKARLVISSKKLVGAGFNFKYGIEEIYDESIEYFRSVGLLAK</sequence>
<dbReference type="eggNOG" id="KOG1502">
    <property type="taxonomic scope" value="Eukaryota"/>
</dbReference>
<evidence type="ECO:0000313" key="8">
    <source>
        <dbReference type="Proteomes" id="UP000017836"/>
    </source>
</evidence>
<dbReference type="GO" id="GO:0016616">
    <property type="term" value="F:oxidoreductase activity, acting on the CH-OH group of donors, NAD or NADP as acceptor"/>
    <property type="evidence" value="ECO:0000318"/>
    <property type="project" value="GO_Central"/>
</dbReference>
<dbReference type="OMA" id="ICCAYNT"/>
<comment type="pathway">
    <text evidence="1">Secondary metabolite biosynthesis; flavonoid biosynthesis.</text>
</comment>
<dbReference type="SUPFAM" id="SSF51735">
    <property type="entry name" value="NAD(P)-binding Rossmann-fold domains"/>
    <property type="match status" value="1"/>
</dbReference>
<dbReference type="EMBL" id="KI394979">
    <property type="protein sequence ID" value="ERM99847.1"/>
    <property type="molecule type" value="Genomic_DNA"/>
</dbReference>
<dbReference type="InterPro" id="IPR001509">
    <property type="entry name" value="Epimerase_deHydtase"/>
</dbReference>
<accession>W1NW57</accession>
<keyword evidence="2" id="KW-0521">NADP</keyword>
<evidence type="ECO:0000256" key="2">
    <source>
        <dbReference type="ARBA" id="ARBA00022857"/>
    </source>
</evidence>
<dbReference type="GO" id="GO:0009813">
    <property type="term" value="P:flavonoid biosynthetic process"/>
    <property type="evidence" value="ECO:0007669"/>
    <property type="project" value="UniProtKB-KW"/>
</dbReference>
<dbReference type="InterPro" id="IPR050425">
    <property type="entry name" value="NAD(P)_dehydrat-like"/>
</dbReference>
<proteinExistence type="inferred from homology"/>
<dbReference type="STRING" id="13333.W1NW57"/>
<reference evidence="8" key="1">
    <citation type="journal article" date="2013" name="Science">
        <title>The Amborella genome and the evolution of flowering plants.</title>
        <authorList>
            <consortium name="Amborella Genome Project"/>
        </authorList>
    </citation>
    <scope>NUCLEOTIDE SEQUENCE [LARGE SCALE GENOMIC DNA]</scope>
</reference>
<name>W1NW57_AMBTC</name>
<evidence type="ECO:0000256" key="4">
    <source>
        <dbReference type="ARBA" id="ARBA00023241"/>
    </source>
</evidence>
<organism evidence="7 8">
    <name type="scientific">Amborella trichopoda</name>
    <dbReference type="NCBI Taxonomy" id="13333"/>
    <lineage>
        <taxon>Eukaryota</taxon>
        <taxon>Viridiplantae</taxon>
        <taxon>Streptophyta</taxon>
        <taxon>Embryophyta</taxon>
        <taxon>Tracheophyta</taxon>
        <taxon>Spermatophyta</taxon>
        <taxon>Magnoliopsida</taxon>
        <taxon>Amborellales</taxon>
        <taxon>Amborellaceae</taxon>
        <taxon>Amborella</taxon>
    </lineage>
</organism>
<evidence type="ECO:0000313" key="7">
    <source>
        <dbReference type="EMBL" id="ERM99847.1"/>
    </source>
</evidence>
<keyword evidence="4" id="KW-0284">Flavonoid biosynthesis</keyword>
<protein>
    <recommendedName>
        <fullName evidence="6">NAD-dependent epimerase/dehydratase domain-containing protein</fullName>
    </recommendedName>
</protein>
<dbReference type="PANTHER" id="PTHR10366">
    <property type="entry name" value="NAD DEPENDENT EPIMERASE/DEHYDRATASE"/>
    <property type="match status" value="1"/>
</dbReference>
<evidence type="ECO:0000256" key="1">
    <source>
        <dbReference type="ARBA" id="ARBA00004966"/>
    </source>
</evidence>